<dbReference type="PANTHER" id="PTHR10859:SF91">
    <property type="entry name" value="DOLICHYL-PHOSPHATE BETA-GLUCOSYLTRANSFERASE"/>
    <property type="match status" value="1"/>
</dbReference>
<dbReference type="InterPro" id="IPR001173">
    <property type="entry name" value="Glyco_trans_2-like"/>
</dbReference>
<keyword evidence="3" id="KW-1185">Reference proteome</keyword>
<accession>A0A031LQR7</accession>
<dbReference type="AlphaFoldDB" id="A0A031LQR7"/>
<organism evidence="2 3">
    <name type="scientific">Candidatus Acidianus copahuensis</name>
    <dbReference type="NCBI Taxonomy" id="1160895"/>
    <lineage>
        <taxon>Archaea</taxon>
        <taxon>Thermoproteota</taxon>
        <taxon>Thermoprotei</taxon>
        <taxon>Sulfolobales</taxon>
        <taxon>Sulfolobaceae</taxon>
        <taxon>Acidianus</taxon>
    </lineage>
</organism>
<feature type="domain" description="Glycosyltransferase 2-like" evidence="1">
    <location>
        <begin position="3"/>
        <end position="130"/>
    </location>
</feature>
<gene>
    <name evidence="2" type="ORF">CM19_05070</name>
</gene>
<protein>
    <submittedName>
        <fullName evidence="2">Dolichyl-phosphate mannose synthase</fullName>
    </submittedName>
</protein>
<dbReference type="Pfam" id="PF00535">
    <property type="entry name" value="Glycos_transf_2"/>
    <property type="match status" value="1"/>
</dbReference>
<sequence>MLSIVIPAYNEEKRIGNAINTLEKWLPSSEIIVIFDGKDKTPEVARLFQAKIYESKERLGKGGAIKEGIRRSTGERIFVIDADIPLSKDDALRMISTDADLVIPKRKIIGMPWKRRFLHGSFIFLVKLFFPSLANISDFQGGAKVLNGNKAKNVLDEIIINDLLIDINLIYAFKRRKYKVREIEVGYVHDESNSKISRSLIKVIILMFLSLIKLRVYYSPLRGILQSKTFLKVQDLILRRLR</sequence>
<dbReference type="EMBL" id="JFZT01000039">
    <property type="protein sequence ID" value="EZQ06764.1"/>
    <property type="molecule type" value="Genomic_DNA"/>
</dbReference>
<dbReference type="SUPFAM" id="SSF53448">
    <property type="entry name" value="Nucleotide-diphospho-sugar transferases"/>
    <property type="match status" value="1"/>
</dbReference>
<evidence type="ECO:0000313" key="3">
    <source>
        <dbReference type="Proteomes" id="UP000024332"/>
    </source>
</evidence>
<dbReference type="Gene3D" id="3.90.550.10">
    <property type="entry name" value="Spore Coat Polysaccharide Biosynthesis Protein SpsA, Chain A"/>
    <property type="match status" value="1"/>
</dbReference>
<dbReference type="Proteomes" id="UP000024332">
    <property type="component" value="Unassembled WGS sequence"/>
</dbReference>
<name>A0A031LQR7_9CREN</name>
<dbReference type="GO" id="GO:0006487">
    <property type="term" value="P:protein N-linked glycosylation"/>
    <property type="evidence" value="ECO:0007669"/>
    <property type="project" value="TreeGrafter"/>
</dbReference>
<dbReference type="PANTHER" id="PTHR10859">
    <property type="entry name" value="GLYCOSYL TRANSFERASE"/>
    <property type="match status" value="1"/>
</dbReference>
<reference evidence="2 3" key="1">
    <citation type="submission" date="2014-03" db="EMBL/GenBank/DDBJ databases">
        <title>Draft genome sequence of the novel thermoacidophilic archaea Acidianus copahuensis ALE1 strain, isolated from Copahue volcanic area in Neuquen Argentina.</title>
        <authorList>
            <person name="Urbieta M.S."/>
            <person name="Rascovan N."/>
            <person name="Castro C."/>
            <person name="Revale S."/>
            <person name="Giaveno M.A."/>
            <person name="Vazquez M.P."/>
            <person name="Donati E.R."/>
        </authorList>
    </citation>
    <scope>NUCLEOTIDE SEQUENCE [LARGE SCALE GENOMIC DNA]</scope>
    <source>
        <strain evidence="2 3">ALE1</strain>
    </source>
</reference>
<dbReference type="STRING" id="1160895.CM19_05070"/>
<evidence type="ECO:0000313" key="2">
    <source>
        <dbReference type="EMBL" id="EZQ06764.1"/>
    </source>
</evidence>
<evidence type="ECO:0000259" key="1">
    <source>
        <dbReference type="Pfam" id="PF00535"/>
    </source>
</evidence>
<proteinExistence type="predicted"/>
<dbReference type="OrthoDB" id="351177at2157"/>
<comment type="caution">
    <text evidence="2">The sequence shown here is derived from an EMBL/GenBank/DDBJ whole genome shotgun (WGS) entry which is preliminary data.</text>
</comment>
<dbReference type="InterPro" id="IPR029044">
    <property type="entry name" value="Nucleotide-diphossugar_trans"/>
</dbReference>
<dbReference type="RefSeq" id="WP_048099293.1">
    <property type="nucleotide sequence ID" value="NZ_JFZT01000039.1"/>
</dbReference>